<feature type="transmembrane region" description="Helical" evidence="1">
    <location>
        <begin position="12"/>
        <end position="35"/>
    </location>
</feature>
<reference evidence="2 3" key="1">
    <citation type="submission" date="2020-12" db="EMBL/GenBank/DDBJ databases">
        <title>WGS of Thermoactinomyces spp.</title>
        <authorList>
            <person name="Cheng K."/>
        </authorList>
    </citation>
    <scope>NUCLEOTIDE SEQUENCE [LARGE SCALE GENOMIC DNA]</scope>
    <source>
        <strain evidence="3">CICC 10671\DSM 43846</strain>
    </source>
</reference>
<evidence type="ECO:0000313" key="3">
    <source>
        <dbReference type="Proteomes" id="UP000633619"/>
    </source>
</evidence>
<keyword evidence="3" id="KW-1185">Reference proteome</keyword>
<evidence type="ECO:0000313" key="2">
    <source>
        <dbReference type="EMBL" id="MBH8593895.1"/>
    </source>
</evidence>
<proteinExistence type="predicted"/>
<dbReference type="Proteomes" id="UP000633619">
    <property type="component" value="Unassembled WGS sequence"/>
</dbReference>
<keyword evidence="1" id="KW-0472">Membrane</keyword>
<dbReference type="RefSeq" id="WP_181731045.1">
    <property type="nucleotide sequence ID" value="NZ_JACEIR010000001.1"/>
</dbReference>
<feature type="transmembrane region" description="Helical" evidence="1">
    <location>
        <begin position="82"/>
        <end position="102"/>
    </location>
</feature>
<name>A0A8I1DDN5_THEIN</name>
<accession>A0A8I1DDN5</accession>
<comment type="caution">
    <text evidence="2">The sequence shown here is derived from an EMBL/GenBank/DDBJ whole genome shotgun (WGS) entry which is preliminary data.</text>
</comment>
<dbReference type="AlphaFoldDB" id="A0A8I1DDN5"/>
<gene>
    <name evidence="2" type="ORF">I8U20_00960</name>
</gene>
<organism evidence="2 3">
    <name type="scientific">Thermoactinomyces intermedius</name>
    <dbReference type="NCBI Taxonomy" id="2024"/>
    <lineage>
        <taxon>Bacteria</taxon>
        <taxon>Bacillati</taxon>
        <taxon>Bacillota</taxon>
        <taxon>Bacilli</taxon>
        <taxon>Bacillales</taxon>
        <taxon>Thermoactinomycetaceae</taxon>
        <taxon>Thermoactinomyces</taxon>
    </lineage>
</organism>
<sequence>MESFQEGFSSFITGFSIILLIAVVIWMIGLVVLLFRELFSPTRLDLRGYLYKVWRMLIVSVECTIYGTVVIAPVMMYVTEEYLRYGMITVAAVILTVISLYIRRQTGGWGRSGMFRIRRHK</sequence>
<feature type="transmembrane region" description="Helical" evidence="1">
    <location>
        <begin position="56"/>
        <end position="76"/>
    </location>
</feature>
<keyword evidence="1" id="KW-1133">Transmembrane helix</keyword>
<dbReference type="EMBL" id="JAECVW010000001">
    <property type="protein sequence ID" value="MBH8593895.1"/>
    <property type="molecule type" value="Genomic_DNA"/>
</dbReference>
<protein>
    <submittedName>
        <fullName evidence="2">Uncharacterized protein</fullName>
    </submittedName>
</protein>
<evidence type="ECO:0000256" key="1">
    <source>
        <dbReference type="SAM" id="Phobius"/>
    </source>
</evidence>
<keyword evidence="1" id="KW-0812">Transmembrane</keyword>